<accession>A0A0K0GHE8</accession>
<proteinExistence type="predicted"/>
<feature type="region of interest" description="Disordered" evidence="1">
    <location>
        <begin position="1"/>
        <end position="28"/>
    </location>
</feature>
<feature type="region of interest" description="Disordered" evidence="1">
    <location>
        <begin position="42"/>
        <end position="71"/>
    </location>
</feature>
<feature type="compositionally biased region" description="Basic and acidic residues" evidence="1">
    <location>
        <begin position="102"/>
        <end position="123"/>
    </location>
</feature>
<dbReference type="AlphaFoldDB" id="A0A0K0GHE8"/>
<dbReference type="EMBL" id="CP000967">
    <property type="protein sequence ID" value="ACD57531.1"/>
    <property type="molecule type" value="Genomic_DNA"/>
</dbReference>
<sequence>MAKGNLAIASDGDMPTTSNRNDGGGVNDVGVLARVHGSSGCFQGGGDAPSGFKRAAAKRRRPLLPRSLARQPSRLFAARHIDLPQHVERLTNPSEQLSGGRGRRDQNRSGRVVHADSENRPRPPDSCVVVLLAALRSGFTPVPSHQQKFLQRVSCACTRPPGGRGC</sequence>
<dbReference type="HOGENOM" id="CLU_1602060_0_0_6"/>
<name>A0A0K0GHE8_XANOP</name>
<protein>
    <submittedName>
        <fullName evidence="2">Uncharacterized protein</fullName>
    </submittedName>
</protein>
<feature type="region of interest" description="Disordered" evidence="1">
    <location>
        <begin position="84"/>
        <end position="123"/>
    </location>
</feature>
<reference evidence="2 3" key="1">
    <citation type="journal article" date="2008" name="BMC Genomics">
        <title>Genome sequence and rapid evolution of the rice pathogen Xanthomonas oryzae pv. oryzae PXO99A.</title>
        <authorList>
            <person name="Salzberg S.L."/>
            <person name="Sommer D.D."/>
            <person name="Schatz M.C."/>
            <person name="Phillippy A.M."/>
            <person name="Rabinowicz P.D."/>
            <person name="Tsuge S."/>
            <person name="Furutani A."/>
            <person name="Ochiai H."/>
            <person name="Delcher A.L."/>
            <person name="Kelley D."/>
            <person name="Madupu R."/>
            <person name="Puiu D."/>
            <person name="Radune D."/>
            <person name="Shumway M."/>
            <person name="Trapnell C."/>
            <person name="Aparna G."/>
            <person name="Jha G."/>
            <person name="Pandey A."/>
            <person name="Patil P.B."/>
            <person name="Ishihara H."/>
            <person name="Meyer D.F."/>
            <person name="Szurek B."/>
            <person name="Verdier V."/>
            <person name="Koebnik R."/>
            <person name="Dow J.M."/>
            <person name="Ryan R.P."/>
            <person name="Hirata H."/>
            <person name="Tsuyumu S."/>
            <person name="Won Lee S."/>
            <person name="Seo Y.S."/>
            <person name="Sriariyanum M."/>
            <person name="Ronald P.C."/>
            <person name="Sonti R.V."/>
            <person name="Van Sluys M.A."/>
            <person name="Leach J.E."/>
            <person name="White F.F."/>
            <person name="Bogdanove A.J."/>
        </authorList>
    </citation>
    <scope>NUCLEOTIDE SEQUENCE [LARGE SCALE GENOMIC DNA]</scope>
    <source>
        <strain evidence="2 3">PXO99A</strain>
    </source>
</reference>
<organism evidence="2 3">
    <name type="scientific">Xanthomonas oryzae pv. oryzae (strain PXO99A)</name>
    <dbReference type="NCBI Taxonomy" id="360094"/>
    <lineage>
        <taxon>Bacteria</taxon>
        <taxon>Pseudomonadati</taxon>
        <taxon>Pseudomonadota</taxon>
        <taxon>Gammaproteobacteria</taxon>
        <taxon>Lysobacterales</taxon>
        <taxon>Lysobacteraceae</taxon>
        <taxon>Xanthomonas</taxon>
    </lineage>
</organism>
<gene>
    <name evidence="2" type="ordered locus">PXO_05478</name>
</gene>
<dbReference type="Proteomes" id="UP000001740">
    <property type="component" value="Chromosome"/>
</dbReference>
<evidence type="ECO:0000313" key="2">
    <source>
        <dbReference type="EMBL" id="ACD57531.1"/>
    </source>
</evidence>
<evidence type="ECO:0000313" key="3">
    <source>
        <dbReference type="Proteomes" id="UP000001740"/>
    </source>
</evidence>
<dbReference type="KEGG" id="xop:PXO_05478"/>
<evidence type="ECO:0000256" key="1">
    <source>
        <dbReference type="SAM" id="MobiDB-lite"/>
    </source>
</evidence>